<evidence type="ECO:0000313" key="1">
    <source>
        <dbReference type="EMBL" id="MBK8524993.1"/>
    </source>
</evidence>
<sequence>MPLQLLTVLNVNSDKAALYFSSRVLRDAHFRVLEAETIEQAAALARQHPDLIIIYTRLEKAARCDICRATQVAHPFRVFRCCIWSPGLKMVVLDADCPLGMRCGNLHWPASASTLLATVRELLMPPRQQPPSATSSSNCSAA</sequence>
<comment type="caution">
    <text evidence="1">The sequence shown here is derived from an EMBL/GenBank/DDBJ whole genome shotgun (WGS) entry which is preliminary data.</text>
</comment>
<reference evidence="1" key="1">
    <citation type="submission" date="2020-10" db="EMBL/GenBank/DDBJ databases">
        <title>Connecting structure to function with the recovery of over 1000 high-quality activated sludge metagenome-assembled genomes encoding full-length rRNA genes using long-read sequencing.</title>
        <authorList>
            <person name="Singleton C.M."/>
            <person name="Petriglieri F."/>
            <person name="Kristensen J.M."/>
            <person name="Kirkegaard R.H."/>
            <person name="Michaelsen T.Y."/>
            <person name="Andersen M.H."/>
            <person name="Karst S.M."/>
            <person name="Dueholm M.S."/>
            <person name="Nielsen P.H."/>
            <person name="Albertsen M."/>
        </authorList>
    </citation>
    <scope>NUCLEOTIDE SEQUENCE</scope>
    <source>
        <strain evidence="1">Hirt_18-Q3-R61-65_BATAC.395</strain>
    </source>
</reference>
<protein>
    <submittedName>
        <fullName evidence="1">Uncharacterized protein</fullName>
    </submittedName>
</protein>
<dbReference type="Proteomes" id="UP000886689">
    <property type="component" value="Unassembled WGS sequence"/>
</dbReference>
<dbReference type="EMBL" id="JADJUC010000020">
    <property type="protein sequence ID" value="MBK8524993.1"/>
    <property type="molecule type" value="Genomic_DNA"/>
</dbReference>
<organism evidence="1 2">
    <name type="scientific">Candidatus Proximibacter danicus</name>
    <dbReference type="NCBI Taxonomy" id="2954365"/>
    <lineage>
        <taxon>Bacteria</taxon>
        <taxon>Pseudomonadati</taxon>
        <taxon>Pseudomonadota</taxon>
        <taxon>Betaproteobacteria</taxon>
        <taxon>Candidatus Proximibacter</taxon>
    </lineage>
</organism>
<proteinExistence type="predicted"/>
<dbReference type="AlphaFoldDB" id="A0A9D7K3T5"/>
<evidence type="ECO:0000313" key="2">
    <source>
        <dbReference type="Proteomes" id="UP000886689"/>
    </source>
</evidence>
<dbReference type="InterPro" id="IPR011006">
    <property type="entry name" value="CheY-like_superfamily"/>
</dbReference>
<name>A0A9D7K3T5_9PROT</name>
<dbReference type="SUPFAM" id="SSF52172">
    <property type="entry name" value="CheY-like"/>
    <property type="match status" value="1"/>
</dbReference>
<accession>A0A9D7K3T5</accession>
<gene>
    <name evidence="1" type="ORF">IPL58_13580</name>
</gene>